<organism evidence="1">
    <name type="scientific">Pyramimonas obovata</name>
    <dbReference type="NCBI Taxonomy" id="1411642"/>
    <lineage>
        <taxon>Eukaryota</taxon>
        <taxon>Viridiplantae</taxon>
        <taxon>Chlorophyta</taxon>
        <taxon>Pyramimonadophyceae</taxon>
        <taxon>Pyramimonadales</taxon>
        <taxon>Pyramimonadaceae</taxon>
        <taxon>Pyramimonas</taxon>
        <taxon>Pyramimonas incertae sedis</taxon>
    </lineage>
</organism>
<protein>
    <submittedName>
        <fullName evidence="1">Uncharacterized protein</fullName>
    </submittedName>
</protein>
<dbReference type="AlphaFoldDB" id="A0A7S0RGL4"/>
<name>A0A7S0RGL4_9CHLO</name>
<dbReference type="EMBL" id="HBFA01026473">
    <property type="protein sequence ID" value="CAD8677109.1"/>
    <property type="molecule type" value="Transcribed_RNA"/>
</dbReference>
<gene>
    <name evidence="1" type="ORF">POBO1169_LOCUS13469</name>
</gene>
<proteinExistence type="predicted"/>
<reference evidence="1" key="1">
    <citation type="submission" date="2021-01" db="EMBL/GenBank/DDBJ databases">
        <authorList>
            <person name="Corre E."/>
            <person name="Pelletier E."/>
            <person name="Niang G."/>
            <person name="Scheremetjew M."/>
            <person name="Finn R."/>
            <person name="Kale V."/>
            <person name="Holt S."/>
            <person name="Cochrane G."/>
            <person name="Meng A."/>
            <person name="Brown T."/>
            <person name="Cohen L."/>
        </authorList>
    </citation>
    <scope>NUCLEOTIDE SEQUENCE</scope>
    <source>
        <strain evidence="1">CCMP722</strain>
    </source>
</reference>
<evidence type="ECO:0000313" key="1">
    <source>
        <dbReference type="EMBL" id="CAD8677109.1"/>
    </source>
</evidence>
<accession>A0A7S0RGL4</accession>
<sequence length="119" mass="13328">MISGASGMWGDVPLDQACDPTHPSNQYIIQFKENTVQLMETVCQRSNGNPTFNFTDQREEILQEVRVTKEFVDRSLAAGEELPEVVQVAAYLNTLTDDNITKFIDQYGAFFDQRAGASC</sequence>